<name>A0A545SXJ9_9GAMM</name>
<organism evidence="2 3">
    <name type="scientific">Exilibacterium tricleocarpae</name>
    <dbReference type="NCBI Taxonomy" id="2591008"/>
    <lineage>
        <taxon>Bacteria</taxon>
        <taxon>Pseudomonadati</taxon>
        <taxon>Pseudomonadota</taxon>
        <taxon>Gammaproteobacteria</taxon>
        <taxon>Cellvibrionales</taxon>
        <taxon>Cellvibrionaceae</taxon>
        <taxon>Exilibacterium</taxon>
    </lineage>
</organism>
<comment type="caution">
    <text evidence="2">The sequence shown here is derived from an EMBL/GenBank/DDBJ whole genome shotgun (WGS) entry which is preliminary data.</text>
</comment>
<accession>A0A545SXJ9</accession>
<feature type="region of interest" description="Disordered" evidence="1">
    <location>
        <begin position="1"/>
        <end position="44"/>
    </location>
</feature>
<sequence>MPHKEESGIFKDPRRNRKEPPDSEDSDKHEQEPVQSSGERRSRCFSSAPWWLRRNYLDQE</sequence>
<dbReference type="AlphaFoldDB" id="A0A545SXJ9"/>
<proteinExistence type="predicted"/>
<evidence type="ECO:0000313" key="3">
    <source>
        <dbReference type="Proteomes" id="UP000319732"/>
    </source>
</evidence>
<protein>
    <submittedName>
        <fullName evidence="2">Uncharacterized protein</fullName>
    </submittedName>
</protein>
<dbReference type="EMBL" id="VHSG01000027">
    <property type="protein sequence ID" value="TQV69692.1"/>
    <property type="molecule type" value="Genomic_DNA"/>
</dbReference>
<evidence type="ECO:0000256" key="1">
    <source>
        <dbReference type="SAM" id="MobiDB-lite"/>
    </source>
</evidence>
<evidence type="ECO:0000313" key="2">
    <source>
        <dbReference type="EMBL" id="TQV69692.1"/>
    </source>
</evidence>
<reference evidence="2 3" key="1">
    <citation type="submission" date="2019-06" db="EMBL/GenBank/DDBJ databases">
        <title>Whole genome sequence for Cellvibrionaceae sp. R142.</title>
        <authorList>
            <person name="Wang G."/>
        </authorList>
    </citation>
    <scope>NUCLEOTIDE SEQUENCE [LARGE SCALE GENOMIC DNA]</scope>
    <source>
        <strain evidence="2 3">R142</strain>
    </source>
</reference>
<feature type="compositionally biased region" description="Basic and acidic residues" evidence="1">
    <location>
        <begin position="1"/>
        <end position="42"/>
    </location>
</feature>
<dbReference type="Proteomes" id="UP000319732">
    <property type="component" value="Unassembled WGS sequence"/>
</dbReference>
<dbReference type="RefSeq" id="WP_142929331.1">
    <property type="nucleotide sequence ID" value="NZ_ML660105.1"/>
</dbReference>
<keyword evidence="3" id="KW-1185">Reference proteome</keyword>
<gene>
    <name evidence="2" type="ORF">FKG94_23150</name>
</gene>